<protein>
    <submittedName>
        <fullName evidence="8">O-antigen ligase</fullName>
    </submittedName>
</protein>
<feature type="transmembrane region" description="Helical" evidence="6">
    <location>
        <begin position="106"/>
        <end position="124"/>
    </location>
</feature>
<organism evidence="8 9">
    <name type="scientific">Actinomadura viridis</name>
    <dbReference type="NCBI Taxonomy" id="58110"/>
    <lineage>
        <taxon>Bacteria</taxon>
        <taxon>Bacillati</taxon>
        <taxon>Actinomycetota</taxon>
        <taxon>Actinomycetes</taxon>
        <taxon>Streptosporangiales</taxon>
        <taxon>Thermomonosporaceae</taxon>
        <taxon>Actinomadura</taxon>
    </lineage>
</organism>
<accession>A0A931DR22</accession>
<gene>
    <name evidence="8" type="ORF">IW256_006344</name>
</gene>
<dbReference type="PANTHER" id="PTHR37422">
    <property type="entry name" value="TEICHURONIC ACID BIOSYNTHESIS PROTEIN TUAE"/>
    <property type="match status" value="1"/>
</dbReference>
<comment type="subcellular location">
    <subcellularLocation>
        <location evidence="1">Membrane</location>
        <topology evidence="1">Multi-pass membrane protein</topology>
    </subcellularLocation>
</comment>
<keyword evidence="4 6" id="KW-0472">Membrane</keyword>
<dbReference type="Proteomes" id="UP000614047">
    <property type="component" value="Unassembled WGS sequence"/>
</dbReference>
<proteinExistence type="predicted"/>
<evidence type="ECO:0000256" key="6">
    <source>
        <dbReference type="SAM" id="Phobius"/>
    </source>
</evidence>
<feature type="transmembrane region" description="Helical" evidence="6">
    <location>
        <begin position="159"/>
        <end position="178"/>
    </location>
</feature>
<keyword evidence="9" id="KW-1185">Reference proteome</keyword>
<feature type="transmembrane region" description="Helical" evidence="6">
    <location>
        <begin position="136"/>
        <end position="152"/>
    </location>
</feature>
<evidence type="ECO:0000256" key="1">
    <source>
        <dbReference type="ARBA" id="ARBA00004141"/>
    </source>
</evidence>
<keyword evidence="2 6" id="KW-0812">Transmembrane</keyword>
<evidence type="ECO:0000256" key="5">
    <source>
        <dbReference type="SAM" id="MobiDB-lite"/>
    </source>
</evidence>
<feature type="transmembrane region" description="Helical" evidence="6">
    <location>
        <begin position="343"/>
        <end position="364"/>
    </location>
</feature>
<dbReference type="EMBL" id="JADOUA010000001">
    <property type="protein sequence ID" value="MBG6092231.1"/>
    <property type="molecule type" value="Genomic_DNA"/>
</dbReference>
<dbReference type="GO" id="GO:0016020">
    <property type="term" value="C:membrane"/>
    <property type="evidence" value="ECO:0007669"/>
    <property type="project" value="UniProtKB-SubCell"/>
</dbReference>
<dbReference type="InterPro" id="IPR007016">
    <property type="entry name" value="O-antigen_ligase-rel_domated"/>
</dbReference>
<feature type="transmembrane region" description="Helical" evidence="6">
    <location>
        <begin position="371"/>
        <end position="391"/>
    </location>
</feature>
<evidence type="ECO:0000256" key="4">
    <source>
        <dbReference type="ARBA" id="ARBA00023136"/>
    </source>
</evidence>
<dbReference type="InterPro" id="IPR051533">
    <property type="entry name" value="WaaL-like"/>
</dbReference>
<name>A0A931DR22_9ACTN</name>
<evidence type="ECO:0000313" key="9">
    <source>
        <dbReference type="Proteomes" id="UP000614047"/>
    </source>
</evidence>
<feature type="transmembrane region" description="Helical" evidence="6">
    <location>
        <begin position="57"/>
        <end position="74"/>
    </location>
</feature>
<keyword evidence="3 6" id="KW-1133">Transmembrane helix</keyword>
<feature type="compositionally biased region" description="Pro residues" evidence="5">
    <location>
        <begin position="418"/>
        <end position="429"/>
    </location>
</feature>
<evidence type="ECO:0000256" key="2">
    <source>
        <dbReference type="ARBA" id="ARBA00022692"/>
    </source>
</evidence>
<evidence type="ECO:0000256" key="3">
    <source>
        <dbReference type="ARBA" id="ARBA00022989"/>
    </source>
</evidence>
<feature type="transmembrane region" description="Helical" evidence="6">
    <location>
        <begin position="259"/>
        <end position="276"/>
    </location>
</feature>
<feature type="region of interest" description="Disordered" evidence="5">
    <location>
        <begin position="418"/>
        <end position="469"/>
    </location>
</feature>
<dbReference type="GO" id="GO:0016874">
    <property type="term" value="F:ligase activity"/>
    <property type="evidence" value="ECO:0007669"/>
    <property type="project" value="UniProtKB-KW"/>
</dbReference>
<keyword evidence="8" id="KW-0436">Ligase</keyword>
<dbReference type="AlphaFoldDB" id="A0A931DR22"/>
<feature type="transmembrane region" description="Helical" evidence="6">
    <location>
        <begin position="190"/>
        <end position="210"/>
    </location>
</feature>
<comment type="caution">
    <text evidence="8">The sequence shown here is derived from an EMBL/GenBank/DDBJ whole genome shotgun (WGS) entry which is preliminary data.</text>
</comment>
<dbReference type="PANTHER" id="PTHR37422:SF23">
    <property type="entry name" value="TEICHURONIC ACID BIOSYNTHESIS PROTEIN TUAE"/>
    <property type="match status" value="1"/>
</dbReference>
<feature type="transmembrane region" description="Helical" evidence="6">
    <location>
        <begin position="80"/>
        <end position="99"/>
    </location>
</feature>
<feature type="transmembrane region" description="Helical" evidence="6">
    <location>
        <begin position="236"/>
        <end position="252"/>
    </location>
</feature>
<dbReference type="RefSeq" id="WP_197014443.1">
    <property type="nucleotide sequence ID" value="NZ_BAABES010000012.1"/>
</dbReference>
<dbReference type="Pfam" id="PF04932">
    <property type="entry name" value="Wzy_C"/>
    <property type="match status" value="1"/>
</dbReference>
<evidence type="ECO:0000259" key="7">
    <source>
        <dbReference type="Pfam" id="PF04932"/>
    </source>
</evidence>
<reference evidence="8" key="1">
    <citation type="submission" date="2020-11" db="EMBL/GenBank/DDBJ databases">
        <title>Sequencing the genomes of 1000 actinobacteria strains.</title>
        <authorList>
            <person name="Klenk H.-P."/>
        </authorList>
    </citation>
    <scope>NUCLEOTIDE SEQUENCE</scope>
    <source>
        <strain evidence="8">DSM 43175</strain>
    </source>
</reference>
<feature type="domain" description="O-antigen ligase-related" evidence="7">
    <location>
        <begin position="223"/>
        <end position="359"/>
    </location>
</feature>
<feature type="compositionally biased region" description="Low complexity" evidence="5">
    <location>
        <begin position="430"/>
        <end position="441"/>
    </location>
</feature>
<feature type="transmembrane region" description="Helical" evidence="6">
    <location>
        <begin position="215"/>
        <end position="230"/>
    </location>
</feature>
<evidence type="ECO:0000313" key="8">
    <source>
        <dbReference type="EMBL" id="MBG6092231.1"/>
    </source>
</evidence>
<feature type="transmembrane region" description="Helical" evidence="6">
    <location>
        <begin position="33"/>
        <end position="52"/>
    </location>
</feature>
<sequence length="469" mass="47291">MTAAGRRSRTVLAVLAGLVVAVAAPAGAYAVVRYPAIIIPLLIITPFATLLLWRREAAVLLIIPIVLLGAGIGAGSSPALAAVAMVAAVAGVQIAVRALPLRAAHLWIGLLAALLAVSYAAPALPLTPLTDRRPDLVGLLAGLALLAACAAAPPRPDRLVRVIALAGAAGAAWTLAAGDHAGDRLQGLGLNPNYAGGVLALALVAAVGLARHTHRLVWLVPAAVCFAAVAETRSRGAFLAAAGGVVLVLVQGRSARFRVLIAVAAAVVAITLPGTLDTAEQIATSGRSSDELSFNSTVRRNAAEFAADVAAAHPFRGIGYGMFPPYAANSPRLGVYIATHNDYLRLAAEAGILALLAFLVLVWLGVKDPRAGDLAVLRAVALAYCVGLLFANPLANLIASAPFWLALGCLLAARPPGPPAVPATPPPVPSGTSSVPSAAPAGGPPPRTGPPSRTSNGHIAPSQGGRTDD</sequence>